<organism evidence="1 2">
    <name type="scientific">Klebsiella oxytoca</name>
    <dbReference type="NCBI Taxonomy" id="571"/>
    <lineage>
        <taxon>Bacteria</taxon>
        <taxon>Pseudomonadati</taxon>
        <taxon>Pseudomonadota</taxon>
        <taxon>Gammaproteobacteria</taxon>
        <taxon>Enterobacterales</taxon>
        <taxon>Enterobacteriaceae</taxon>
        <taxon>Klebsiella/Raoultella group</taxon>
        <taxon>Klebsiella</taxon>
    </lineage>
</organism>
<evidence type="ECO:0000313" key="1">
    <source>
        <dbReference type="EMBL" id="QGN36384.1"/>
    </source>
</evidence>
<dbReference type="OrthoDB" id="6629656at2"/>
<proteinExistence type="predicted"/>
<sequence length="217" mass="25268">MKEILEQFFKFIQYCMDNGVIEAGTALFIVMCMIVFCLSLLKIEFISNMIDTIKNRRKNELLKILSNNYTSAEQRRSAEIELSRLQNKELCGFDDVLRQCYCVDLASKYHNLVTISFFKKFQSSIVICNSFTPSIKTGVYLRIEWFLGVIYSIHLILIAGLFIFLSALGNKELSFWKHGILYLMAMGILWLCVIISKQFPSRLDIRLLEEIKRQEAQ</sequence>
<dbReference type="Proteomes" id="UP000427108">
    <property type="component" value="Chromosome"/>
</dbReference>
<name>A0A6B8MPS6_KLEOX</name>
<protein>
    <submittedName>
        <fullName evidence="1">Uncharacterized protein</fullName>
    </submittedName>
</protein>
<dbReference type="RefSeq" id="WP_064411473.1">
    <property type="nucleotide sequence ID" value="NZ_CP046115.1"/>
</dbReference>
<gene>
    <name evidence="1" type="ORF">GJ746_03325</name>
</gene>
<reference evidence="1 2" key="1">
    <citation type="submission" date="2019-11" db="EMBL/GenBank/DDBJ databases">
        <title>Isolation and Application of One Kind of P-Hydroxybenzoic Acid Degrading Bacterium in Mitigating Cropping Obstacle of Cucumber.</title>
        <authorList>
            <person name="Wu F."/>
            <person name="An Y."/>
        </authorList>
    </citation>
    <scope>NUCLEOTIDE SEQUENCE [LARGE SCALE GENOMIC DNA]</scope>
    <source>
        <strain evidence="1 2">P620</strain>
    </source>
</reference>
<evidence type="ECO:0000313" key="2">
    <source>
        <dbReference type="Proteomes" id="UP000427108"/>
    </source>
</evidence>
<dbReference type="AlphaFoldDB" id="A0A6B8MPS6"/>
<accession>A0A6B8MPS6</accession>
<dbReference type="EMBL" id="CP046115">
    <property type="protein sequence ID" value="QGN36384.1"/>
    <property type="molecule type" value="Genomic_DNA"/>
</dbReference>